<dbReference type="InterPro" id="IPR058748">
    <property type="entry name" value="PglY_5th"/>
</dbReference>
<reference evidence="4 5" key="1">
    <citation type="submission" date="2023-03" db="EMBL/GenBank/DDBJ databases">
        <title>Draft genome sequence of Streptomyces sp. RB6PN23 isolated from peat swamp forest in Thailand.</title>
        <authorList>
            <person name="Klaysubun C."/>
            <person name="Duangmal K."/>
        </authorList>
    </citation>
    <scope>NUCLEOTIDE SEQUENCE [LARGE SCALE GENOMIC DNA]</scope>
    <source>
        <strain evidence="4 5">RB6PN23</strain>
    </source>
</reference>
<evidence type="ECO:0000313" key="4">
    <source>
        <dbReference type="EMBL" id="MDF3294023.1"/>
    </source>
</evidence>
<feature type="compositionally biased region" description="Polar residues" evidence="1">
    <location>
        <begin position="1217"/>
        <end position="1226"/>
    </location>
</feature>
<feature type="region of interest" description="Disordered" evidence="1">
    <location>
        <begin position="188"/>
        <end position="219"/>
    </location>
</feature>
<dbReference type="RefSeq" id="WP_276096852.1">
    <property type="nucleotide sequence ID" value="NZ_JARJBC010000034.1"/>
</dbReference>
<proteinExistence type="predicted"/>
<gene>
    <name evidence="4" type="ORF">P3G67_33400</name>
</gene>
<feature type="region of interest" description="Disordered" evidence="1">
    <location>
        <begin position="1301"/>
        <end position="1328"/>
    </location>
</feature>
<evidence type="ECO:0000256" key="1">
    <source>
        <dbReference type="SAM" id="MobiDB-lite"/>
    </source>
</evidence>
<evidence type="ECO:0000259" key="3">
    <source>
        <dbReference type="Pfam" id="PF26382"/>
    </source>
</evidence>
<name>A0ABT5ZYE2_9ACTN</name>
<feature type="domain" description="ATPase PglY C-terminal" evidence="3">
    <location>
        <begin position="1010"/>
        <end position="1189"/>
    </location>
</feature>
<feature type="compositionally biased region" description="Pro residues" evidence="1">
    <location>
        <begin position="1196"/>
        <end position="1209"/>
    </location>
</feature>
<feature type="region of interest" description="Disordered" evidence="1">
    <location>
        <begin position="1190"/>
        <end position="1260"/>
    </location>
</feature>
<dbReference type="Proteomes" id="UP001216579">
    <property type="component" value="Unassembled WGS sequence"/>
</dbReference>
<feature type="compositionally biased region" description="Low complexity" evidence="1">
    <location>
        <begin position="188"/>
        <end position="199"/>
    </location>
</feature>
<evidence type="ECO:0000259" key="2">
    <source>
        <dbReference type="Pfam" id="PF26381"/>
    </source>
</evidence>
<dbReference type="Pfam" id="PF26381">
    <property type="entry name" value="BREX_PglY_5th"/>
    <property type="match status" value="1"/>
</dbReference>
<organism evidence="4 5">
    <name type="scientific">Streptomyces silvisoli</name>
    <dbReference type="NCBI Taxonomy" id="3034235"/>
    <lineage>
        <taxon>Bacteria</taxon>
        <taxon>Bacillati</taxon>
        <taxon>Actinomycetota</taxon>
        <taxon>Actinomycetes</taxon>
        <taxon>Kitasatosporales</taxon>
        <taxon>Streptomycetaceae</taxon>
        <taxon>Streptomyces</taxon>
    </lineage>
</organism>
<comment type="caution">
    <text evidence="4">The sequence shown here is derived from an EMBL/GenBank/DDBJ whole genome shotgun (WGS) entry which is preliminary data.</text>
</comment>
<dbReference type="Pfam" id="PF26382">
    <property type="entry name" value="BREX_PglY_6th"/>
    <property type="match status" value="1"/>
</dbReference>
<dbReference type="EMBL" id="JARJBC010000034">
    <property type="protein sequence ID" value="MDF3294023.1"/>
    <property type="molecule type" value="Genomic_DNA"/>
</dbReference>
<feature type="domain" description="ATPase PglY 5th" evidence="2">
    <location>
        <begin position="864"/>
        <end position="965"/>
    </location>
</feature>
<feature type="compositionally biased region" description="Low complexity" evidence="1">
    <location>
        <begin position="1305"/>
        <end position="1328"/>
    </location>
</feature>
<keyword evidence="5" id="KW-1185">Reference proteome</keyword>
<accession>A0ABT5ZYE2</accession>
<evidence type="ECO:0000313" key="5">
    <source>
        <dbReference type="Proteomes" id="UP001216579"/>
    </source>
</evidence>
<protein>
    <submittedName>
        <fullName evidence="4">PglY protein</fullName>
    </submittedName>
</protein>
<sequence>MSTTELFLRDVIDIKEDVHAGDFKVDLSQGFHEADERVAEYVVTEQLQRAFRTSLGIVAKAVRTGDSHAAYLHGSFGAGKSHFLTVLHAVLNGHEGALNKPGLTEVVAEHRDWLGGSRFLMIPYHLVGSTDLDSALLGGYVHTVRELHKDAPTPAVYRSDALLADADRQRKFLADDDKFRQWLGAGAAATAPGGDAASGADDEDDLPGIDAGTDLPGTGDWSTAELDRAFAAPPGSEERERLVSALLTGPMAGYTQAARGDAQSFIPLENGLTVISRHAQSLNYDGVVLFLDELILWLQAHMGDQDFVRDQVQRLVKLIESGDSGRPVPIVSFISRQRDLSQLIGSDVAGADVQNLEQQVDYLAGRIDVVELEDSNLVEIIKHRVLAPRPGMEQARDDAFKLVESSRDEVRQVLLDAQGRTEASWDDFRTLYPLSPALLNVLVDLSGALQRERTGLKLVQELLRRHRDDLRLGQLIPIGDLWDVIAARTGEAFTAKLRKESEIAHRFHARVREHLLNKYGSEDDKRFRTDDRLVKTLLLASLAPNVPALTRLTGGRLAALNHGTIRTRVGDAGAVAVQRLQALQAEGFDGELRSEGDPADPVFHLHLSDLDVEPLLEEVQGVADQDGYRRQWIKDQLWAALGIPDTQSFVCERPVVWRGTKRTVEFVFGNVRDPHLPDAEFEPQTEGNIRFVFDYPFDSHDHSPMDDAQRVERLKRAGKTAPTIVWLPHFLSEQKARNLGRLLKINYLLERDRLDDHTATRPAEERVQIRNQLKASRDSLTTQLTDALLQLYGINKADPGTAGAEVRDGEHLISLQPGFTRTRPEPAVGFEENLFLLADGLLSARHPKHPDFDPRLTRKAITTRELKIALEWITRAMEDGSRRVVVDSQHLPVVRRIVHALQLGEVHDGPLNVTTDWRLRINKKAAETPDAGPDLSVEEIRDWIDELGYTGLDRHVSNLIIATYALLDDRTWVYQTSPLPKAPELERIGPGYGLMAVELPTEDEFHTALGRAGTIFGRAVSRVLFARNVARLAEGVRAVAEEHRVALGEVRTLLTEHAHHLGLTGADAPRLKSTKAAADLVARLLRTTEPAACVRELAAAAYDVTDEEIAGALRHAPEVAAALRGTQWSLLEDVRRTLAVRQDGLGERATRFLDEVRRTAREHEQTVSLVPVLDRLPDTVMALMREATRLAQPAQPATPPAAPVTPDAPGPTAEDVSLTNHGTPSVPSTPAPGRPSTPDDASRGGGGAEVAVPTQSGRRRAVHLIEPTRLEVSLATTVAEIDAEIRAYLADHPGTRIQLSWQPVTDTGSGSDGSAGTAAEPGAEGTAG</sequence>
<dbReference type="InterPro" id="IPR058747">
    <property type="entry name" value="PglY_C"/>
</dbReference>